<proteinExistence type="predicted"/>
<protein>
    <submittedName>
        <fullName evidence="1">Uncharacterized protein</fullName>
    </submittedName>
</protein>
<name>A0A3B0TZX4_9ZZZZ</name>
<gene>
    <name evidence="1" type="ORF">MNBD_BACTEROID01-2025</name>
</gene>
<feature type="non-terminal residue" evidence="1">
    <location>
        <position position="1"/>
    </location>
</feature>
<reference evidence="1" key="1">
    <citation type="submission" date="2018-06" db="EMBL/GenBank/DDBJ databases">
        <authorList>
            <person name="Zhirakovskaya E."/>
        </authorList>
    </citation>
    <scope>NUCLEOTIDE SEQUENCE</scope>
</reference>
<dbReference type="EMBL" id="UOEP01000006">
    <property type="protein sequence ID" value="VAW12666.1"/>
    <property type="molecule type" value="Genomic_DNA"/>
</dbReference>
<accession>A0A3B0TZX4</accession>
<organism evidence="1">
    <name type="scientific">hydrothermal vent metagenome</name>
    <dbReference type="NCBI Taxonomy" id="652676"/>
    <lineage>
        <taxon>unclassified sequences</taxon>
        <taxon>metagenomes</taxon>
        <taxon>ecological metagenomes</taxon>
    </lineage>
</organism>
<dbReference type="AlphaFoldDB" id="A0A3B0TZX4"/>
<evidence type="ECO:0000313" key="1">
    <source>
        <dbReference type="EMBL" id="VAW12666.1"/>
    </source>
</evidence>
<sequence>LPNQDDPLGQMAGSRAGVMASLIGVAARQSIETGQRVKIADLIKFPFDWRL</sequence>